<dbReference type="InterPro" id="IPR051907">
    <property type="entry name" value="DoxX-like_oxidoreductase"/>
</dbReference>
<evidence type="ECO:0000256" key="4">
    <source>
        <dbReference type="ARBA" id="ARBA00022692"/>
    </source>
</evidence>
<keyword evidence="6" id="KW-0472">Membrane</keyword>
<keyword evidence="5" id="KW-1133">Transmembrane helix</keyword>
<dbReference type="AlphaFoldDB" id="A0A6M7TVZ3"/>
<reference evidence="7 8" key="1">
    <citation type="submission" date="2016-05" db="EMBL/GenBank/DDBJ databases">
        <authorList>
            <person name="Ramsay J.P."/>
        </authorList>
    </citation>
    <scope>NUCLEOTIDE SEQUENCE [LARGE SCALE GENOMIC DNA]</scope>
    <source>
        <strain evidence="7 8">NZP2042</strain>
    </source>
</reference>
<proteinExistence type="inferred from homology"/>
<dbReference type="GO" id="GO:0005886">
    <property type="term" value="C:plasma membrane"/>
    <property type="evidence" value="ECO:0007669"/>
    <property type="project" value="UniProtKB-SubCell"/>
</dbReference>
<organism evidence="7 8">
    <name type="scientific">Rhizobium loti</name>
    <name type="common">Mesorhizobium loti</name>
    <dbReference type="NCBI Taxonomy" id="381"/>
    <lineage>
        <taxon>Bacteria</taxon>
        <taxon>Pseudomonadati</taxon>
        <taxon>Pseudomonadota</taxon>
        <taxon>Alphaproteobacteria</taxon>
        <taxon>Hyphomicrobiales</taxon>
        <taxon>Phyllobacteriaceae</taxon>
        <taxon>Mesorhizobium</taxon>
    </lineage>
</organism>
<dbReference type="Proteomes" id="UP000093737">
    <property type="component" value="Unassembled WGS sequence"/>
</dbReference>
<keyword evidence="3" id="KW-1003">Cell membrane</keyword>
<dbReference type="Pfam" id="PF07681">
    <property type="entry name" value="DoxX"/>
    <property type="match status" value="1"/>
</dbReference>
<evidence type="ECO:0000256" key="1">
    <source>
        <dbReference type="ARBA" id="ARBA00004651"/>
    </source>
</evidence>
<protein>
    <submittedName>
        <fullName evidence="7">Uncharacterized protein</fullName>
    </submittedName>
</protein>
<dbReference type="EMBL" id="LYTK01000012">
    <property type="protein sequence ID" value="OBQ65671.1"/>
    <property type="molecule type" value="Genomic_DNA"/>
</dbReference>
<evidence type="ECO:0000256" key="6">
    <source>
        <dbReference type="ARBA" id="ARBA00023136"/>
    </source>
</evidence>
<keyword evidence="4" id="KW-0812">Transmembrane</keyword>
<comment type="subcellular location">
    <subcellularLocation>
        <location evidence="1">Cell membrane</location>
        <topology evidence="1">Multi-pass membrane protein</topology>
    </subcellularLocation>
</comment>
<name>A0A6M7TVZ3_RHILI</name>
<dbReference type="RefSeq" id="WP_065005496.1">
    <property type="nucleotide sequence ID" value="NZ_CP033334.1"/>
</dbReference>
<comment type="caution">
    <text evidence="7">The sequence shown here is derived from an EMBL/GenBank/DDBJ whole genome shotgun (WGS) entry which is preliminary data.</text>
</comment>
<dbReference type="PANTHER" id="PTHR33452:SF1">
    <property type="entry name" value="INNER MEMBRANE PROTEIN YPHA-RELATED"/>
    <property type="match status" value="1"/>
</dbReference>
<dbReference type="InterPro" id="IPR032808">
    <property type="entry name" value="DoxX"/>
</dbReference>
<evidence type="ECO:0000256" key="2">
    <source>
        <dbReference type="ARBA" id="ARBA00006679"/>
    </source>
</evidence>
<gene>
    <name evidence="7" type="ORF">A8145_16095</name>
</gene>
<sequence>MTAFDYAALLLRVSIGGLFLAHAYLKYAVFTPKGTTDYFQSLGVPGYFGLIAIAAETAGGLGLIFGVATRLAAILLIPLMLGTIVLVHGKNGFWFTNAGGGWEYPALWIVCLVVIALIGSGHAALWPIWG</sequence>
<evidence type="ECO:0000313" key="7">
    <source>
        <dbReference type="EMBL" id="OBQ65671.1"/>
    </source>
</evidence>
<evidence type="ECO:0000256" key="5">
    <source>
        <dbReference type="ARBA" id="ARBA00022989"/>
    </source>
</evidence>
<comment type="similarity">
    <text evidence="2">Belongs to the DoxX family.</text>
</comment>
<evidence type="ECO:0000313" key="8">
    <source>
        <dbReference type="Proteomes" id="UP000093737"/>
    </source>
</evidence>
<evidence type="ECO:0000256" key="3">
    <source>
        <dbReference type="ARBA" id="ARBA00022475"/>
    </source>
</evidence>
<accession>A0A6M7TVZ3</accession>
<dbReference type="PANTHER" id="PTHR33452">
    <property type="entry name" value="OXIDOREDUCTASE CATD-RELATED"/>
    <property type="match status" value="1"/>
</dbReference>